<feature type="compositionally biased region" description="Pro residues" evidence="6">
    <location>
        <begin position="12"/>
        <end position="25"/>
    </location>
</feature>
<dbReference type="Gene3D" id="4.10.280.10">
    <property type="entry name" value="Helix-loop-helix DNA-binding domain"/>
    <property type="match status" value="1"/>
</dbReference>
<accession>A0AA35RPQ8</accession>
<dbReference type="GO" id="GO:0000978">
    <property type="term" value="F:RNA polymerase II cis-regulatory region sequence-specific DNA binding"/>
    <property type="evidence" value="ECO:0007669"/>
    <property type="project" value="TreeGrafter"/>
</dbReference>
<feature type="compositionally biased region" description="Low complexity" evidence="6">
    <location>
        <begin position="1"/>
        <end position="11"/>
    </location>
</feature>
<keyword evidence="4" id="KW-0804">Transcription</keyword>
<dbReference type="SUPFAM" id="SSF47459">
    <property type="entry name" value="HLH, helix-loop-helix DNA-binding domain"/>
    <property type="match status" value="1"/>
</dbReference>
<dbReference type="GO" id="GO:0005634">
    <property type="term" value="C:nucleus"/>
    <property type="evidence" value="ECO:0007669"/>
    <property type="project" value="UniProtKB-SubCell"/>
</dbReference>
<dbReference type="PANTHER" id="PTHR15741:SF27">
    <property type="entry name" value="TRANSCRIPTION FACTOR AP-4"/>
    <property type="match status" value="1"/>
</dbReference>
<dbReference type="InterPro" id="IPR036638">
    <property type="entry name" value="HLH_DNA-bd_sf"/>
</dbReference>
<evidence type="ECO:0000256" key="4">
    <source>
        <dbReference type="ARBA" id="ARBA00023163"/>
    </source>
</evidence>
<dbReference type="Proteomes" id="UP001174909">
    <property type="component" value="Unassembled WGS sequence"/>
</dbReference>
<dbReference type="AlphaFoldDB" id="A0AA35RPQ8"/>
<dbReference type="GO" id="GO:0046983">
    <property type="term" value="F:protein dimerization activity"/>
    <property type="evidence" value="ECO:0007669"/>
    <property type="project" value="InterPro"/>
</dbReference>
<feature type="compositionally biased region" description="Polar residues" evidence="6">
    <location>
        <begin position="276"/>
        <end position="305"/>
    </location>
</feature>
<evidence type="ECO:0000256" key="2">
    <source>
        <dbReference type="ARBA" id="ARBA00023015"/>
    </source>
</evidence>
<keyword evidence="3" id="KW-0238">DNA-binding</keyword>
<dbReference type="PANTHER" id="PTHR15741">
    <property type="entry name" value="BASIC HELIX-LOOP-HELIX ZIP TRANSCRIPTION FACTOR"/>
    <property type="match status" value="1"/>
</dbReference>
<name>A0AA35RPQ8_GEOBA</name>
<evidence type="ECO:0000256" key="3">
    <source>
        <dbReference type="ARBA" id="ARBA00023125"/>
    </source>
</evidence>
<protein>
    <submittedName>
        <fullName evidence="8">Transcription factor AP-4</fullName>
    </submittedName>
</protein>
<proteinExistence type="predicted"/>
<feature type="compositionally biased region" description="Low complexity" evidence="6">
    <location>
        <begin position="58"/>
        <end position="71"/>
    </location>
</feature>
<dbReference type="Pfam" id="PF00010">
    <property type="entry name" value="HLH"/>
    <property type="match status" value="1"/>
</dbReference>
<dbReference type="CDD" id="cd11419">
    <property type="entry name" value="bHLHzip_TFAP4"/>
    <property type="match status" value="1"/>
</dbReference>
<reference evidence="8" key="1">
    <citation type="submission" date="2023-03" db="EMBL/GenBank/DDBJ databases">
        <authorList>
            <person name="Steffen K."/>
            <person name="Cardenas P."/>
        </authorList>
    </citation>
    <scope>NUCLEOTIDE SEQUENCE</scope>
</reference>
<dbReference type="InterPro" id="IPR052207">
    <property type="entry name" value="Max-like/E-box_TFs"/>
</dbReference>
<feature type="region of interest" description="Disordered" evidence="6">
    <location>
        <begin position="1"/>
        <end position="76"/>
    </location>
</feature>
<feature type="region of interest" description="Disordered" evidence="6">
    <location>
        <begin position="276"/>
        <end position="313"/>
    </location>
</feature>
<feature type="domain" description="BHLH" evidence="7">
    <location>
        <begin position="78"/>
        <end position="129"/>
    </location>
</feature>
<evidence type="ECO:0000259" key="7">
    <source>
        <dbReference type="PROSITE" id="PS50888"/>
    </source>
</evidence>
<sequence>MDPHPFSGYYPSLPPLPPAMRPFPFPTTSNASPSSRGMIFYPQPLTMGDTSPGESALDSDQSPGPSGGQSKKPMDKKLRRQIANCNERRRMQSINAGFHTLRVLMPHLQGEKMSKAAVLQHAAEHIFRLNQERERLLQQNTSLRMMLSKYWPNSDPGSVDQESQDGKVNKATSPLCFDDERAASRELEQIFATQKEVDRIKAELERERSRRISLEARLKDRSPSEEDEEEEEDTESDMDEFKHKRPRVVDSGPNSRNNLDIIVRAIRQIEGDAFSRSATPTCGSQERSTGGTFTPISTGDNSRVSPVTPVCAS</sequence>
<dbReference type="PROSITE" id="PS50888">
    <property type="entry name" value="BHLH"/>
    <property type="match status" value="1"/>
</dbReference>
<gene>
    <name evidence="8" type="ORF">GBAR_LOCUS9566</name>
</gene>
<keyword evidence="5" id="KW-0539">Nucleus</keyword>
<dbReference type="GO" id="GO:0000981">
    <property type="term" value="F:DNA-binding transcription factor activity, RNA polymerase II-specific"/>
    <property type="evidence" value="ECO:0007669"/>
    <property type="project" value="TreeGrafter"/>
</dbReference>
<evidence type="ECO:0000313" key="9">
    <source>
        <dbReference type="Proteomes" id="UP001174909"/>
    </source>
</evidence>
<evidence type="ECO:0000256" key="6">
    <source>
        <dbReference type="SAM" id="MobiDB-lite"/>
    </source>
</evidence>
<keyword evidence="2" id="KW-0805">Transcription regulation</keyword>
<evidence type="ECO:0000256" key="1">
    <source>
        <dbReference type="ARBA" id="ARBA00004123"/>
    </source>
</evidence>
<evidence type="ECO:0000313" key="8">
    <source>
        <dbReference type="EMBL" id="CAI8015449.1"/>
    </source>
</evidence>
<comment type="subcellular location">
    <subcellularLocation>
        <location evidence="1">Nucleus</location>
    </subcellularLocation>
</comment>
<feature type="region of interest" description="Disordered" evidence="6">
    <location>
        <begin position="217"/>
        <end position="255"/>
    </location>
</feature>
<feature type="compositionally biased region" description="Acidic residues" evidence="6">
    <location>
        <begin position="225"/>
        <end position="238"/>
    </location>
</feature>
<evidence type="ECO:0000256" key="5">
    <source>
        <dbReference type="ARBA" id="ARBA00023242"/>
    </source>
</evidence>
<organism evidence="8 9">
    <name type="scientific">Geodia barretti</name>
    <name type="common">Barrett's horny sponge</name>
    <dbReference type="NCBI Taxonomy" id="519541"/>
    <lineage>
        <taxon>Eukaryota</taxon>
        <taxon>Metazoa</taxon>
        <taxon>Porifera</taxon>
        <taxon>Demospongiae</taxon>
        <taxon>Heteroscleromorpha</taxon>
        <taxon>Tetractinellida</taxon>
        <taxon>Astrophorina</taxon>
        <taxon>Geodiidae</taxon>
        <taxon>Geodia</taxon>
    </lineage>
</organism>
<dbReference type="InterPro" id="IPR011598">
    <property type="entry name" value="bHLH_dom"/>
</dbReference>
<keyword evidence="9" id="KW-1185">Reference proteome</keyword>
<comment type="caution">
    <text evidence="8">The sequence shown here is derived from an EMBL/GenBank/DDBJ whole genome shotgun (WGS) entry which is preliminary data.</text>
</comment>
<dbReference type="EMBL" id="CASHTH010001443">
    <property type="protein sequence ID" value="CAI8015449.1"/>
    <property type="molecule type" value="Genomic_DNA"/>
</dbReference>
<dbReference type="SMART" id="SM00353">
    <property type="entry name" value="HLH"/>
    <property type="match status" value="1"/>
</dbReference>